<dbReference type="CDD" id="cd16400">
    <property type="entry name" value="ParB_Srx_like_nuclease"/>
    <property type="match status" value="1"/>
</dbReference>
<evidence type="ECO:0000313" key="3">
    <source>
        <dbReference type="Proteomes" id="UP000220353"/>
    </source>
</evidence>
<dbReference type="InterPro" id="IPR003115">
    <property type="entry name" value="ParB_N"/>
</dbReference>
<dbReference type="SUPFAM" id="SSF110849">
    <property type="entry name" value="ParB/Sulfiredoxin"/>
    <property type="match status" value="1"/>
</dbReference>
<dbReference type="Gene3D" id="3.90.1530.10">
    <property type="entry name" value="Conserved hypothetical protein from pyrococcus furiosus pfu- 392566-001, ParB domain"/>
    <property type="match status" value="1"/>
</dbReference>
<reference evidence="2 3" key="1">
    <citation type="submission" date="2017-09" db="EMBL/GenBank/DDBJ databases">
        <title>Comparative genomics of rhizobia isolated from Phaseolus vulgaris in China.</title>
        <authorList>
            <person name="Tong W."/>
        </authorList>
    </citation>
    <scope>NUCLEOTIDE SEQUENCE [LARGE SCALE GENOMIC DNA]</scope>
    <source>
        <strain evidence="2 3">PCH1</strain>
    </source>
</reference>
<sequence>MRCERASVRPDRMEHCPLSAAQLIPTEEVNPDRVDALQAQILQAGSWTAPITAEKDALFVMDDYHRLTVAHRLRLTRMPVLLLDNDSVRVESWRPGGNITPAEIFAMARSGRKFPYKTTRHVFAHGLPTCDVPLELLSSPTPMEIAPVFSAGAL</sequence>
<comment type="caution">
    <text evidence="2">The sequence shown here is derived from an EMBL/GenBank/DDBJ whole genome shotgun (WGS) entry which is preliminary data.</text>
</comment>
<evidence type="ECO:0000259" key="1">
    <source>
        <dbReference type="SMART" id="SM00470"/>
    </source>
</evidence>
<protein>
    <recommendedName>
        <fullName evidence="1">ParB-like N-terminal domain-containing protein</fullName>
    </recommendedName>
</protein>
<feature type="domain" description="ParB-like N-terminal" evidence="1">
    <location>
        <begin position="6"/>
        <end position="99"/>
    </location>
</feature>
<accession>A0A2A6LNB3</accession>
<dbReference type="AlphaFoldDB" id="A0A2A6LNB3"/>
<dbReference type="EMBL" id="NWTC01000040">
    <property type="protein sequence ID" value="PDT44133.1"/>
    <property type="molecule type" value="Genomic_DNA"/>
</dbReference>
<evidence type="ECO:0000313" key="2">
    <source>
        <dbReference type="EMBL" id="PDT44133.1"/>
    </source>
</evidence>
<dbReference type="SMART" id="SM00470">
    <property type="entry name" value="ParB"/>
    <property type="match status" value="1"/>
</dbReference>
<dbReference type="Proteomes" id="UP000220353">
    <property type="component" value="Unassembled WGS sequence"/>
</dbReference>
<name>A0A2A6LNB3_RHIFR</name>
<proteinExistence type="predicted"/>
<gene>
    <name evidence="2" type="ORF">CO661_30910</name>
</gene>
<organism evidence="2 3">
    <name type="scientific">Rhizobium fredii</name>
    <name type="common">Sinorhizobium fredii</name>
    <dbReference type="NCBI Taxonomy" id="380"/>
    <lineage>
        <taxon>Bacteria</taxon>
        <taxon>Pseudomonadati</taxon>
        <taxon>Pseudomonadota</taxon>
        <taxon>Alphaproteobacteria</taxon>
        <taxon>Hyphomicrobiales</taxon>
        <taxon>Rhizobiaceae</taxon>
        <taxon>Sinorhizobium/Ensifer group</taxon>
        <taxon>Sinorhizobium</taxon>
    </lineage>
</organism>
<dbReference type="InterPro" id="IPR036086">
    <property type="entry name" value="ParB/Sulfiredoxin_sf"/>
</dbReference>